<dbReference type="Gene3D" id="3.10.450.150">
    <property type="entry name" value="enterococcus faecalis protein"/>
    <property type="match status" value="1"/>
</dbReference>
<reference evidence="1" key="1">
    <citation type="submission" date="2024-07" db="EMBL/GenBank/DDBJ databases">
        <title>Halotolerant mesophilic bacterium Ornithinibacillus sp. 4-3, sp. nov., isolated from soil.</title>
        <authorList>
            <person name="Sidarenka A.V."/>
            <person name="Guliayeva D.E."/>
            <person name="Leanovich S.I."/>
            <person name="Hileuskaya K.S."/>
            <person name="Akhremchuk A.E."/>
            <person name="Sikolenko M.A."/>
            <person name="Valentovich L.N."/>
        </authorList>
    </citation>
    <scope>NUCLEOTIDE SEQUENCE</scope>
    <source>
        <strain evidence="1">4-3</strain>
    </source>
</reference>
<dbReference type="RefSeq" id="WP_368652823.1">
    <property type="nucleotide sequence ID" value="NZ_CP162599.1"/>
</dbReference>
<protein>
    <submittedName>
        <fullName evidence="1">DUF960 family protein</fullName>
    </submittedName>
</protein>
<proteinExistence type="predicted"/>
<dbReference type="AlphaFoldDB" id="A0AB39HJM6"/>
<name>A0AB39HJM6_9BACI</name>
<evidence type="ECO:0000313" key="1">
    <source>
        <dbReference type="EMBL" id="XDK32102.1"/>
    </source>
</evidence>
<dbReference type="Pfam" id="PF06124">
    <property type="entry name" value="DUF960"/>
    <property type="match status" value="1"/>
</dbReference>
<gene>
    <name evidence="1" type="ORF">AB4Y30_13940</name>
</gene>
<dbReference type="EMBL" id="CP162599">
    <property type="protein sequence ID" value="XDK32102.1"/>
    <property type="molecule type" value="Genomic_DNA"/>
</dbReference>
<organism evidence="1">
    <name type="scientific">Ornithinibacillus sp. 4-3</name>
    <dbReference type="NCBI Taxonomy" id="3231488"/>
    <lineage>
        <taxon>Bacteria</taxon>
        <taxon>Bacillati</taxon>
        <taxon>Bacillota</taxon>
        <taxon>Bacilli</taxon>
        <taxon>Bacillales</taxon>
        <taxon>Bacillaceae</taxon>
        <taxon>Ornithinibacillus</taxon>
    </lineage>
</organism>
<dbReference type="InterPro" id="IPR009303">
    <property type="entry name" value="DUF960"/>
</dbReference>
<sequence>MFANKEKRYMTRMIAEDVHVEIQKILWDLIDEQRKNDLELDYLQVFELIAEHGKQHIIHRQEVPERSVRREFLLKYTTPINQTIWCIDSEEYQMMLFPSDY</sequence>
<accession>A0AB39HJM6</accession>